<dbReference type="InterPro" id="IPR002123">
    <property type="entry name" value="Plipid/glycerol_acylTrfase"/>
</dbReference>
<evidence type="ECO:0000256" key="5">
    <source>
        <dbReference type="ARBA" id="ARBA00023315"/>
    </source>
</evidence>
<evidence type="ECO:0000256" key="4">
    <source>
        <dbReference type="ARBA" id="ARBA00023098"/>
    </source>
</evidence>
<dbReference type="SUPFAM" id="SSF69593">
    <property type="entry name" value="Glycerol-3-phosphate (1)-acyltransferase"/>
    <property type="match status" value="1"/>
</dbReference>
<dbReference type="PANTHER" id="PTHR10434:SF64">
    <property type="entry name" value="1-ACYL-SN-GLYCEROL-3-PHOSPHATE ACYLTRANSFERASE-RELATED"/>
    <property type="match status" value="1"/>
</dbReference>
<dbReference type="Pfam" id="PF01553">
    <property type="entry name" value="Acyltransferase"/>
    <property type="match status" value="1"/>
</dbReference>
<keyword evidence="2" id="KW-0444">Lipid biosynthesis</keyword>
<dbReference type="RefSeq" id="WP_234265534.1">
    <property type="nucleotide sequence ID" value="NZ_BSPB01000026.1"/>
</dbReference>
<dbReference type="CDD" id="cd07989">
    <property type="entry name" value="LPLAT_AGPAT-like"/>
    <property type="match status" value="1"/>
</dbReference>
<evidence type="ECO:0000313" key="8">
    <source>
        <dbReference type="Proteomes" id="UP001156903"/>
    </source>
</evidence>
<keyword evidence="4" id="KW-0443">Lipid metabolism</keyword>
<dbReference type="EMBL" id="BSPB01000026">
    <property type="protein sequence ID" value="GLS15489.1"/>
    <property type="molecule type" value="Genomic_DNA"/>
</dbReference>
<sequence length="267" mass="29037">MAAGRRSPLQAAWRIVRAVTHVLRGIWTIRSEFGRLTPEACDLLVREWSRQMLGILGVALRVQGELPSRGPVLLVANHSSWLDILVMNAAQPVRFVSKADVKRWPVLGTLVTGAGTLFIEREKRRDAMRVVHQMAEGLRGHARLAVFPEGTTGDGRALLPFHANLIQAAIVAEAPALPVGLRFVDTATGEPSEAPLFVGDTTLLQSVWRTLRTTGVGAEVFYGDPQRADGRDRRAWARDLRVAVGGLCGAATPDTAHSLPDRRGLPS</sequence>
<evidence type="ECO:0000256" key="1">
    <source>
        <dbReference type="ARBA" id="ARBA00005189"/>
    </source>
</evidence>
<dbReference type="Proteomes" id="UP001156903">
    <property type="component" value="Unassembled WGS sequence"/>
</dbReference>
<keyword evidence="8" id="KW-1185">Reference proteome</keyword>
<evidence type="ECO:0000313" key="7">
    <source>
        <dbReference type="EMBL" id="GLS15489.1"/>
    </source>
</evidence>
<evidence type="ECO:0000259" key="6">
    <source>
        <dbReference type="SMART" id="SM00563"/>
    </source>
</evidence>
<reference evidence="8" key="1">
    <citation type="journal article" date="2019" name="Int. J. Syst. Evol. Microbiol.">
        <title>The Global Catalogue of Microorganisms (GCM) 10K type strain sequencing project: providing services to taxonomists for standard genome sequencing and annotation.</title>
        <authorList>
            <consortium name="The Broad Institute Genomics Platform"/>
            <consortium name="The Broad Institute Genome Sequencing Center for Infectious Disease"/>
            <person name="Wu L."/>
            <person name="Ma J."/>
        </authorList>
    </citation>
    <scope>NUCLEOTIDE SEQUENCE [LARGE SCALE GENOMIC DNA]</scope>
    <source>
        <strain evidence="8">NBRC 109341</strain>
    </source>
</reference>
<feature type="domain" description="Phospholipid/glycerol acyltransferase" evidence="6">
    <location>
        <begin position="72"/>
        <end position="184"/>
    </location>
</feature>
<evidence type="ECO:0000256" key="2">
    <source>
        <dbReference type="ARBA" id="ARBA00022516"/>
    </source>
</evidence>
<comment type="caution">
    <text evidence="7">The sequence shown here is derived from an EMBL/GenBank/DDBJ whole genome shotgun (WGS) entry which is preliminary data.</text>
</comment>
<proteinExistence type="predicted"/>
<evidence type="ECO:0000256" key="3">
    <source>
        <dbReference type="ARBA" id="ARBA00022679"/>
    </source>
</evidence>
<dbReference type="PANTHER" id="PTHR10434">
    <property type="entry name" value="1-ACYL-SN-GLYCEROL-3-PHOSPHATE ACYLTRANSFERASE"/>
    <property type="match status" value="1"/>
</dbReference>
<organism evidence="7 8">
    <name type="scientific">Hydrogenophaga electricum</name>
    <dbReference type="NCBI Taxonomy" id="1230953"/>
    <lineage>
        <taxon>Bacteria</taxon>
        <taxon>Pseudomonadati</taxon>
        <taxon>Pseudomonadota</taxon>
        <taxon>Betaproteobacteria</taxon>
        <taxon>Burkholderiales</taxon>
        <taxon>Comamonadaceae</taxon>
        <taxon>Hydrogenophaga</taxon>
    </lineage>
</organism>
<comment type="pathway">
    <text evidence="1">Lipid metabolism.</text>
</comment>
<accession>A0ABQ6C5V8</accession>
<name>A0ABQ6C5V8_9BURK</name>
<keyword evidence="3" id="KW-0808">Transferase</keyword>
<dbReference type="SMART" id="SM00563">
    <property type="entry name" value="PlsC"/>
    <property type="match status" value="1"/>
</dbReference>
<protein>
    <recommendedName>
        <fullName evidence="6">Phospholipid/glycerol acyltransferase domain-containing protein</fullName>
    </recommendedName>
</protein>
<keyword evidence="5" id="KW-0012">Acyltransferase</keyword>
<gene>
    <name evidence="7" type="ORF">GCM10007935_29250</name>
</gene>